<gene>
    <name evidence="1" type="ORF">MTR67_035648</name>
</gene>
<dbReference type="InterPro" id="IPR043128">
    <property type="entry name" value="Rev_trsase/Diguanyl_cyclase"/>
</dbReference>
<dbReference type="EMBL" id="CP133619">
    <property type="protein sequence ID" value="WMV42263.1"/>
    <property type="molecule type" value="Genomic_DNA"/>
</dbReference>
<dbReference type="InterPro" id="IPR053134">
    <property type="entry name" value="RNA-dir_DNA_polymerase"/>
</dbReference>
<dbReference type="Proteomes" id="UP001234989">
    <property type="component" value="Chromosome 8"/>
</dbReference>
<dbReference type="InterPro" id="IPR043502">
    <property type="entry name" value="DNA/RNA_pol_sf"/>
</dbReference>
<keyword evidence="2" id="KW-1185">Reference proteome</keyword>
<evidence type="ECO:0000313" key="2">
    <source>
        <dbReference type="Proteomes" id="UP001234989"/>
    </source>
</evidence>
<dbReference type="PANTHER" id="PTHR24559:SF444">
    <property type="entry name" value="REVERSE TRANSCRIPTASE DOMAIN-CONTAINING PROTEIN"/>
    <property type="match status" value="1"/>
</dbReference>
<proteinExistence type="predicted"/>
<reference evidence="1" key="1">
    <citation type="submission" date="2023-08" db="EMBL/GenBank/DDBJ databases">
        <title>A de novo genome assembly of Solanum verrucosum Schlechtendal, a Mexican diploid species geographically isolated from the other diploid A-genome species in potato relatives.</title>
        <authorList>
            <person name="Hosaka K."/>
        </authorList>
    </citation>
    <scope>NUCLEOTIDE SEQUENCE</scope>
    <source>
        <tissue evidence="1">Young leaves</tissue>
    </source>
</reference>
<protein>
    <submittedName>
        <fullName evidence="1">Uncharacterized protein</fullName>
    </submittedName>
</protein>
<dbReference type="SUPFAM" id="SSF56672">
    <property type="entry name" value="DNA/RNA polymerases"/>
    <property type="match status" value="1"/>
</dbReference>
<accession>A0AAF0UA91</accession>
<name>A0AAF0UA91_SOLVR</name>
<dbReference type="CDD" id="cd01647">
    <property type="entry name" value="RT_LTR"/>
    <property type="match status" value="1"/>
</dbReference>
<sequence length="424" mass="47522">MPRTKTSISSDIGETVTEAVIETPARGKCKVRDGGRARGVASTRGHACGVAPTREWCDRYATGFSDEGRSAYPKSVVDFGYSGTGLLHSLEREGGELIEARELDSGKLVCDQCYAILERPEAETSDAMITCIVLIFYRPETVLFDQGSTFSLDHFGDGDFDIIWGMDCLSPHHVIIDFCAKNVSLAMPGVPRVEWTGASGSYLSKVFFFIRDQRLVDIRDIDFAIDLELGTKPISIPPYSMAPTELKELKDQLQDLLSKRFICPSVSPWGALVLFVRKKDESMRMCIDYRQLNKVTVKNTYPLPCIDDFLTNAPAVFMDLMNGVFRTYLDSLLIVFIEDILVYSKTEEDHDQHLRMAIVVADALSKKTFSMEIVAAISVEERLLAGEFQRLADSLIRERQFDDEKLCLIQDKVMRGEAPILMVS</sequence>
<organism evidence="1 2">
    <name type="scientific">Solanum verrucosum</name>
    <dbReference type="NCBI Taxonomy" id="315347"/>
    <lineage>
        <taxon>Eukaryota</taxon>
        <taxon>Viridiplantae</taxon>
        <taxon>Streptophyta</taxon>
        <taxon>Embryophyta</taxon>
        <taxon>Tracheophyta</taxon>
        <taxon>Spermatophyta</taxon>
        <taxon>Magnoliopsida</taxon>
        <taxon>eudicotyledons</taxon>
        <taxon>Gunneridae</taxon>
        <taxon>Pentapetalae</taxon>
        <taxon>asterids</taxon>
        <taxon>lamiids</taxon>
        <taxon>Solanales</taxon>
        <taxon>Solanaceae</taxon>
        <taxon>Solanoideae</taxon>
        <taxon>Solaneae</taxon>
        <taxon>Solanum</taxon>
    </lineage>
</organism>
<dbReference type="Gene3D" id="3.30.70.270">
    <property type="match status" value="2"/>
</dbReference>
<dbReference type="PANTHER" id="PTHR24559">
    <property type="entry name" value="TRANSPOSON TY3-I GAG-POL POLYPROTEIN"/>
    <property type="match status" value="1"/>
</dbReference>
<dbReference type="AlphaFoldDB" id="A0AAF0UA91"/>
<dbReference type="Gene3D" id="3.10.10.10">
    <property type="entry name" value="HIV Type 1 Reverse Transcriptase, subunit A, domain 1"/>
    <property type="match status" value="1"/>
</dbReference>
<evidence type="ECO:0000313" key="1">
    <source>
        <dbReference type="EMBL" id="WMV42263.1"/>
    </source>
</evidence>